<gene>
    <name evidence="1" type="ORF">ADK38_01705</name>
</gene>
<evidence type="ECO:0000313" key="2">
    <source>
        <dbReference type="Proteomes" id="UP000037020"/>
    </source>
</evidence>
<sequence length="80" mass="8734">MLVFWEQGYEATSPALRRRATAPFGSQEGLVKRAVEHYIAGGRAASPHPRRGTTSPREAIARLLHGSTTMQPDPALSLIH</sequence>
<name>A0ABR5JE32_9ACTN</name>
<dbReference type="EMBL" id="LGUT01000131">
    <property type="protein sequence ID" value="KOG91697.1"/>
    <property type="molecule type" value="Genomic_DNA"/>
</dbReference>
<evidence type="ECO:0000313" key="1">
    <source>
        <dbReference type="EMBL" id="KOG91697.1"/>
    </source>
</evidence>
<accession>A0ABR5JE32</accession>
<feature type="non-terminal residue" evidence="1">
    <location>
        <position position="80"/>
    </location>
</feature>
<reference evidence="1 2" key="1">
    <citation type="submission" date="2015-07" db="EMBL/GenBank/DDBJ databases">
        <authorList>
            <person name="Ju K.-S."/>
            <person name="Doroghazi J.R."/>
            <person name="Metcalf W.W."/>
        </authorList>
    </citation>
    <scope>NUCLEOTIDE SEQUENCE [LARGE SCALE GENOMIC DNA]</scope>
    <source>
        <strain evidence="1 2">NRRL B-3589</strain>
    </source>
</reference>
<proteinExistence type="predicted"/>
<organism evidence="1 2">
    <name type="scientific">Streptomyces varsoviensis</name>
    <dbReference type="NCBI Taxonomy" id="67373"/>
    <lineage>
        <taxon>Bacteria</taxon>
        <taxon>Bacillati</taxon>
        <taxon>Actinomycetota</taxon>
        <taxon>Actinomycetes</taxon>
        <taxon>Kitasatosporales</taxon>
        <taxon>Streptomycetaceae</taxon>
        <taxon>Streptomyces</taxon>
    </lineage>
</organism>
<comment type="caution">
    <text evidence="1">The sequence shown here is derived from an EMBL/GenBank/DDBJ whole genome shotgun (WGS) entry which is preliminary data.</text>
</comment>
<dbReference type="Proteomes" id="UP000037020">
    <property type="component" value="Unassembled WGS sequence"/>
</dbReference>
<keyword evidence="2" id="KW-1185">Reference proteome</keyword>
<protein>
    <submittedName>
        <fullName evidence="1">Uncharacterized protein</fullName>
    </submittedName>
</protein>